<name>A0A1A9EUD8_9GAMM</name>
<accession>A0A1A9EUD8</accession>
<keyword evidence="2" id="KW-1185">Reference proteome</keyword>
<sequence>MNPTFRDLSIDQRIRLVEDVWDSIAAEQQSLPLPKAQREELDKRLDALEVDGDMGRSATSVLASVRKKL</sequence>
<dbReference type="AlphaFoldDB" id="A0A1A9EUD8"/>
<proteinExistence type="predicted"/>
<organism evidence="1 2">
    <name type="scientific">Marinobacterium aestuarii</name>
    <dbReference type="NCBI Taxonomy" id="1821621"/>
    <lineage>
        <taxon>Bacteria</taxon>
        <taxon>Pseudomonadati</taxon>
        <taxon>Pseudomonadota</taxon>
        <taxon>Gammaproteobacteria</taxon>
        <taxon>Oceanospirillales</taxon>
        <taxon>Oceanospirillaceae</taxon>
        <taxon>Marinobacterium</taxon>
    </lineage>
</organism>
<protein>
    <submittedName>
        <fullName evidence="1">Addiction module protein</fullName>
    </submittedName>
</protein>
<dbReference type="EMBL" id="CP015839">
    <property type="protein sequence ID" value="ANG61153.1"/>
    <property type="molecule type" value="Genomic_DNA"/>
</dbReference>
<reference evidence="1 2" key="2">
    <citation type="journal article" date="2018" name="Int. J. Syst. Evol. Microbiol.">
        <title>Marinobacterium aestuarii sp. nov., a benzene-degrading marine bacterium isolated from estuary sediment.</title>
        <authorList>
            <person name="Bae S.S."/>
            <person name="Jung J."/>
            <person name="Chung D."/>
            <person name="Baek K."/>
        </authorList>
    </citation>
    <scope>NUCLEOTIDE SEQUENCE [LARGE SCALE GENOMIC DNA]</scope>
    <source>
        <strain evidence="1 2">ST58-10</strain>
    </source>
</reference>
<dbReference type="RefSeq" id="WP_067376779.1">
    <property type="nucleotide sequence ID" value="NZ_CP015839.1"/>
</dbReference>
<evidence type="ECO:0000313" key="1">
    <source>
        <dbReference type="EMBL" id="ANG61153.1"/>
    </source>
</evidence>
<dbReference type="Proteomes" id="UP000078070">
    <property type="component" value="Chromosome"/>
</dbReference>
<reference evidence="2" key="1">
    <citation type="submission" date="2016-05" db="EMBL/GenBank/DDBJ databases">
        <authorList>
            <person name="Baek K."/>
            <person name="Yang S.-J."/>
        </authorList>
    </citation>
    <scope>NUCLEOTIDE SEQUENCE [LARGE SCALE GENOMIC DNA]</scope>
    <source>
        <strain evidence="2">ST58-10</strain>
    </source>
</reference>
<dbReference type="NCBIfam" id="TIGR02574">
    <property type="entry name" value="stabl_TIGR02574"/>
    <property type="match status" value="1"/>
</dbReference>
<dbReference type="OrthoDB" id="291542at2"/>
<evidence type="ECO:0000313" key="2">
    <source>
        <dbReference type="Proteomes" id="UP000078070"/>
    </source>
</evidence>
<dbReference type="KEGG" id="mars:A8C75_00905"/>
<dbReference type="InterPro" id="IPR013406">
    <property type="entry name" value="CHP02574_addiction_mod"/>
</dbReference>
<dbReference type="Pfam" id="PF09720">
    <property type="entry name" value="Unstab_antitox"/>
    <property type="match status" value="1"/>
</dbReference>
<gene>
    <name evidence="1" type="ORF">A8C75_00905</name>
</gene>